<name>A0A167GNQ6_CALVF</name>
<dbReference type="GO" id="GO:0015179">
    <property type="term" value="F:L-amino acid transmembrane transporter activity"/>
    <property type="evidence" value="ECO:0007669"/>
    <property type="project" value="TreeGrafter"/>
</dbReference>
<feature type="transmembrane region" description="Helical" evidence="5">
    <location>
        <begin position="472"/>
        <end position="494"/>
    </location>
</feature>
<organism evidence="6 7">
    <name type="scientific">Calocera viscosa (strain TUFC12733)</name>
    <dbReference type="NCBI Taxonomy" id="1330018"/>
    <lineage>
        <taxon>Eukaryota</taxon>
        <taxon>Fungi</taxon>
        <taxon>Dikarya</taxon>
        <taxon>Basidiomycota</taxon>
        <taxon>Agaricomycotina</taxon>
        <taxon>Dacrymycetes</taxon>
        <taxon>Dacrymycetales</taxon>
        <taxon>Dacrymycetaceae</taxon>
        <taxon>Calocera</taxon>
    </lineage>
</organism>
<feature type="transmembrane region" description="Helical" evidence="5">
    <location>
        <begin position="123"/>
        <end position="151"/>
    </location>
</feature>
<dbReference type="EMBL" id="KV417335">
    <property type="protein sequence ID" value="KZO90751.1"/>
    <property type="molecule type" value="Genomic_DNA"/>
</dbReference>
<keyword evidence="2 5" id="KW-0812">Transmembrane</keyword>
<keyword evidence="4 5" id="KW-0472">Membrane</keyword>
<keyword evidence="3 5" id="KW-1133">Transmembrane helix</keyword>
<feature type="transmembrane region" description="Helical" evidence="5">
    <location>
        <begin position="163"/>
        <end position="182"/>
    </location>
</feature>
<dbReference type="STRING" id="1330018.A0A167GNQ6"/>
<dbReference type="PANTHER" id="PTHR11785">
    <property type="entry name" value="AMINO ACID TRANSPORTER"/>
    <property type="match status" value="1"/>
</dbReference>
<evidence type="ECO:0000256" key="3">
    <source>
        <dbReference type="ARBA" id="ARBA00022989"/>
    </source>
</evidence>
<reference evidence="6 7" key="1">
    <citation type="journal article" date="2016" name="Mol. Biol. Evol.">
        <title>Comparative Genomics of Early-Diverging Mushroom-Forming Fungi Provides Insights into the Origins of Lignocellulose Decay Capabilities.</title>
        <authorList>
            <person name="Nagy L.G."/>
            <person name="Riley R."/>
            <person name="Tritt A."/>
            <person name="Adam C."/>
            <person name="Daum C."/>
            <person name="Floudas D."/>
            <person name="Sun H."/>
            <person name="Yadav J.S."/>
            <person name="Pangilinan J."/>
            <person name="Larsson K.H."/>
            <person name="Matsuura K."/>
            <person name="Barry K."/>
            <person name="Labutti K."/>
            <person name="Kuo R."/>
            <person name="Ohm R.A."/>
            <person name="Bhattacharya S.S."/>
            <person name="Shirouzu T."/>
            <person name="Yoshinaga Y."/>
            <person name="Martin F.M."/>
            <person name="Grigoriev I.V."/>
            <person name="Hibbett D.S."/>
        </authorList>
    </citation>
    <scope>NUCLEOTIDE SEQUENCE [LARGE SCALE GENOMIC DNA]</scope>
    <source>
        <strain evidence="6 7">TUFC12733</strain>
    </source>
</reference>
<evidence type="ECO:0000256" key="5">
    <source>
        <dbReference type="SAM" id="Phobius"/>
    </source>
</evidence>
<feature type="transmembrane region" description="Helical" evidence="5">
    <location>
        <begin position="75"/>
        <end position="96"/>
    </location>
</feature>
<feature type="transmembrane region" description="Helical" evidence="5">
    <location>
        <begin position="274"/>
        <end position="296"/>
    </location>
</feature>
<evidence type="ECO:0000256" key="4">
    <source>
        <dbReference type="ARBA" id="ARBA00023136"/>
    </source>
</evidence>
<protein>
    <submittedName>
        <fullName evidence="6">Amino acid transporter</fullName>
    </submittedName>
</protein>
<evidence type="ECO:0000313" key="6">
    <source>
        <dbReference type="EMBL" id="KZO90751.1"/>
    </source>
</evidence>
<feature type="transmembrane region" description="Helical" evidence="5">
    <location>
        <begin position="442"/>
        <end position="460"/>
    </location>
</feature>
<feature type="transmembrane region" description="Helical" evidence="5">
    <location>
        <begin position="378"/>
        <end position="394"/>
    </location>
</feature>
<dbReference type="PANTHER" id="PTHR11785:SF353">
    <property type="entry name" value="METHIONINE TRANSPORTER (EUROFUNG)"/>
    <property type="match status" value="1"/>
</dbReference>
<dbReference type="AlphaFoldDB" id="A0A167GNQ6"/>
<feature type="transmembrane region" description="Helical" evidence="5">
    <location>
        <begin position="400"/>
        <end position="421"/>
    </location>
</feature>
<keyword evidence="7" id="KW-1185">Reference proteome</keyword>
<dbReference type="PIRSF" id="PIRSF006060">
    <property type="entry name" value="AA_transporter"/>
    <property type="match status" value="1"/>
</dbReference>
<accession>A0A167GNQ6</accession>
<dbReference type="Gene3D" id="1.20.1740.10">
    <property type="entry name" value="Amino acid/polyamine transporter I"/>
    <property type="match status" value="1"/>
</dbReference>
<evidence type="ECO:0000256" key="2">
    <source>
        <dbReference type="ARBA" id="ARBA00022692"/>
    </source>
</evidence>
<comment type="subcellular location">
    <subcellularLocation>
        <location evidence="1">Membrane</location>
        <topology evidence="1">Multi-pass membrane protein</topology>
    </subcellularLocation>
</comment>
<dbReference type="GO" id="GO:0016020">
    <property type="term" value="C:membrane"/>
    <property type="evidence" value="ECO:0007669"/>
    <property type="project" value="UniProtKB-SubCell"/>
</dbReference>
<dbReference type="Pfam" id="PF13520">
    <property type="entry name" value="AA_permease_2"/>
    <property type="match status" value="1"/>
</dbReference>
<gene>
    <name evidence="6" type="ORF">CALVIDRAFT_522383</name>
</gene>
<sequence length="541" mass="59331">MAAEDDIPESGGETPVDEAEEVAELAVVPGAPVERHNPLGHNVTLLSAINLNFGQILGHGIFSMGGAVLGSVGSVGLYFTAWILAPLLAYVGMAVYTELSSYFPLRSGGPVVYLEQEYPRPKFFVPIVFAITSTLLAYNGVTAIVFAQYWLLLFDLPITATSQTVVAIVVTTITSAIALLSTKWSLRIVNVFSVLKVLSLAFVVITGIVVLLGLTHIQDPYKHFQHPWAGSNWDLNGLANTFVKTNTAVVGWHNAFYVLGEVRSPDPVRVVSRAGYISLSIVAVLYLLTNIAYIAVVPPEEIKASGQLVAALFFQHVFGDGAAAKIMPIMVTASCFGNMIAVVVGSARVQREIARQGLLPWPAFWATSRPFGTPSAPIIFKWFLSILIMLLLPAKDAFSFMIDLSSYPFLVFGAAFTFGIWRLRARREKLGLERSKYQMLDVLIVIYLVWHAFLLIMPMLPPQGGQGDVSFWYGTYCVVGMGILLVSALFYYVYIVYLPKRGGYEIIEEIEDLPDGARNARLVKRHKVASDEPTEDQPLLS</sequence>
<dbReference type="OrthoDB" id="5982228at2759"/>
<evidence type="ECO:0000313" key="7">
    <source>
        <dbReference type="Proteomes" id="UP000076738"/>
    </source>
</evidence>
<feature type="transmembrane region" description="Helical" evidence="5">
    <location>
        <begin position="194"/>
        <end position="217"/>
    </location>
</feature>
<dbReference type="InterPro" id="IPR050598">
    <property type="entry name" value="AminoAcid_Transporter"/>
</dbReference>
<evidence type="ECO:0000256" key="1">
    <source>
        <dbReference type="ARBA" id="ARBA00004141"/>
    </source>
</evidence>
<dbReference type="Proteomes" id="UP000076738">
    <property type="component" value="Unassembled WGS sequence"/>
</dbReference>
<proteinExistence type="predicted"/>
<dbReference type="InterPro" id="IPR002293">
    <property type="entry name" value="AA/rel_permease1"/>
</dbReference>